<sequence>MQLLKPKRTETVKQDYEVLKSTRFIFESYSKYTKYTEGEILDHLAIQLLKEDHEFVKWISKQRTNKKFFQHGLLQHLSEEQQQLFEAHHEEEILDESDEEICV</sequence>
<protein>
    <submittedName>
        <fullName evidence="1">Uncharacterized protein</fullName>
    </submittedName>
</protein>
<gene>
    <name evidence="1" type="ORF">J0J70_12910</name>
</gene>
<name>A0A9Q9CPS3_9FIRM</name>
<dbReference type="RefSeq" id="WP_212724161.1">
    <property type="nucleotide sequence ID" value="NZ_CP071250.1"/>
</dbReference>
<evidence type="ECO:0000313" key="2">
    <source>
        <dbReference type="Proteomes" id="UP001058072"/>
    </source>
</evidence>
<proteinExistence type="predicted"/>
<dbReference type="AlphaFoldDB" id="A0A9Q9CPS3"/>
<reference evidence="1" key="1">
    <citation type="submission" date="2021-03" db="EMBL/GenBank/DDBJ databases">
        <title>Comparative Genomics and Metabolomics in the genus Turicibacter.</title>
        <authorList>
            <person name="Maki J."/>
            <person name="Looft T."/>
        </authorList>
    </citation>
    <scope>NUCLEOTIDE SEQUENCE</scope>
    <source>
        <strain evidence="1">ISU324</strain>
    </source>
</reference>
<organism evidence="1 2">
    <name type="scientific">Turicibacter bilis</name>
    <dbReference type="NCBI Taxonomy" id="2735723"/>
    <lineage>
        <taxon>Bacteria</taxon>
        <taxon>Bacillati</taxon>
        <taxon>Bacillota</taxon>
        <taxon>Erysipelotrichia</taxon>
        <taxon>Erysipelotrichales</taxon>
        <taxon>Turicibacteraceae</taxon>
        <taxon>Turicibacter</taxon>
    </lineage>
</organism>
<evidence type="ECO:0000313" key="1">
    <source>
        <dbReference type="EMBL" id="UUF08447.1"/>
    </source>
</evidence>
<dbReference type="EMBL" id="CP071250">
    <property type="protein sequence ID" value="UUF08447.1"/>
    <property type="molecule type" value="Genomic_DNA"/>
</dbReference>
<accession>A0A9Q9CPS3</accession>
<dbReference type="Proteomes" id="UP001058072">
    <property type="component" value="Chromosome"/>
</dbReference>